<organism evidence="1">
    <name type="scientific">Tanacetum cinerariifolium</name>
    <name type="common">Dalmatian daisy</name>
    <name type="synonym">Chrysanthemum cinerariifolium</name>
    <dbReference type="NCBI Taxonomy" id="118510"/>
    <lineage>
        <taxon>Eukaryota</taxon>
        <taxon>Viridiplantae</taxon>
        <taxon>Streptophyta</taxon>
        <taxon>Embryophyta</taxon>
        <taxon>Tracheophyta</taxon>
        <taxon>Spermatophyta</taxon>
        <taxon>Magnoliopsida</taxon>
        <taxon>eudicotyledons</taxon>
        <taxon>Gunneridae</taxon>
        <taxon>Pentapetalae</taxon>
        <taxon>asterids</taxon>
        <taxon>campanulids</taxon>
        <taxon>Asterales</taxon>
        <taxon>Asteraceae</taxon>
        <taxon>Asteroideae</taxon>
        <taxon>Anthemideae</taxon>
        <taxon>Anthemidinae</taxon>
        <taxon>Tanacetum</taxon>
    </lineage>
</organism>
<sequence length="94" mass="9658">MGIIEIGEELGADKSTKLGSNDIKEMVNVLSSMEAVNILTSGGAAASVSPADVLPTIGVPTVSAIFTTTSVVTPYTRRPKGITIGSSQPMRIPI</sequence>
<feature type="non-terminal residue" evidence="1">
    <location>
        <position position="94"/>
    </location>
</feature>
<proteinExistence type="predicted"/>
<dbReference type="EMBL" id="BKCJ010485051">
    <property type="protein sequence ID" value="GFA77281.1"/>
    <property type="molecule type" value="Genomic_DNA"/>
</dbReference>
<dbReference type="AlphaFoldDB" id="A0A699K5W3"/>
<comment type="caution">
    <text evidence="1">The sequence shown here is derived from an EMBL/GenBank/DDBJ whole genome shotgun (WGS) entry which is preliminary data.</text>
</comment>
<gene>
    <name evidence="1" type="ORF">Tci_649253</name>
</gene>
<reference evidence="1" key="1">
    <citation type="journal article" date="2019" name="Sci. Rep.">
        <title>Draft genome of Tanacetum cinerariifolium, the natural source of mosquito coil.</title>
        <authorList>
            <person name="Yamashiro T."/>
            <person name="Shiraishi A."/>
            <person name="Satake H."/>
            <person name="Nakayama K."/>
        </authorList>
    </citation>
    <scope>NUCLEOTIDE SEQUENCE</scope>
</reference>
<evidence type="ECO:0000313" key="1">
    <source>
        <dbReference type="EMBL" id="GFA77281.1"/>
    </source>
</evidence>
<protein>
    <submittedName>
        <fullName evidence="1">Uncharacterized protein</fullName>
    </submittedName>
</protein>
<accession>A0A699K5W3</accession>
<name>A0A699K5W3_TANCI</name>